<dbReference type="RefSeq" id="WP_055433222.1">
    <property type="nucleotide sequence ID" value="NZ_CYHA01000001.1"/>
</dbReference>
<dbReference type="GO" id="GO:0009086">
    <property type="term" value="P:methionine biosynthetic process"/>
    <property type="evidence" value="ECO:0007669"/>
    <property type="project" value="UniProtKB-ARBA"/>
</dbReference>
<keyword evidence="3 4" id="KW-0663">Pyridoxal phosphate</keyword>
<evidence type="ECO:0000313" key="7">
    <source>
        <dbReference type="Proteomes" id="UP000243535"/>
    </source>
</evidence>
<evidence type="ECO:0000256" key="1">
    <source>
        <dbReference type="ARBA" id="ARBA00001933"/>
    </source>
</evidence>
<dbReference type="Gene3D" id="3.40.640.10">
    <property type="entry name" value="Type I PLP-dependent aspartate aminotransferase-like (Major domain)"/>
    <property type="match status" value="1"/>
</dbReference>
<comment type="cofactor">
    <cofactor evidence="1 5">
        <name>pyridoxal 5'-phosphate</name>
        <dbReference type="ChEBI" id="CHEBI:597326"/>
    </cofactor>
</comment>
<evidence type="ECO:0000256" key="3">
    <source>
        <dbReference type="ARBA" id="ARBA00022898"/>
    </source>
</evidence>
<accession>A0A0K6GT91</accession>
<feature type="modified residue" description="N6-(pyridoxal phosphate)lysine" evidence="4">
    <location>
        <position position="196"/>
    </location>
</feature>
<dbReference type="OrthoDB" id="9805807at2"/>
<comment type="similarity">
    <text evidence="2 5">Belongs to the trans-sulfuration enzymes family.</text>
</comment>
<dbReference type="GO" id="GO:0003962">
    <property type="term" value="F:cystathionine gamma-synthase activity"/>
    <property type="evidence" value="ECO:0007669"/>
    <property type="project" value="TreeGrafter"/>
</dbReference>
<dbReference type="CDD" id="cd00614">
    <property type="entry name" value="CGS_like"/>
    <property type="match status" value="1"/>
</dbReference>
<dbReference type="PANTHER" id="PTHR11808:SF15">
    <property type="entry name" value="CYSTATHIONINE GAMMA-LYASE"/>
    <property type="match status" value="1"/>
</dbReference>
<dbReference type="SUPFAM" id="SSF53383">
    <property type="entry name" value="PLP-dependent transferases"/>
    <property type="match status" value="1"/>
</dbReference>
<dbReference type="InterPro" id="IPR054542">
    <property type="entry name" value="Cys_met_metab_PP"/>
</dbReference>
<evidence type="ECO:0000313" key="6">
    <source>
        <dbReference type="EMBL" id="CUA81726.1"/>
    </source>
</evidence>
<keyword evidence="7" id="KW-1185">Reference proteome</keyword>
<dbReference type="InterPro" id="IPR015422">
    <property type="entry name" value="PyrdxlP-dep_Trfase_small"/>
</dbReference>
<dbReference type="AlphaFoldDB" id="A0A0K6GT91"/>
<dbReference type="InterPro" id="IPR015421">
    <property type="entry name" value="PyrdxlP-dep_Trfase_major"/>
</dbReference>
<dbReference type="FunFam" id="3.90.1150.10:FF:000033">
    <property type="entry name" value="Cystathionine gamma-synthase"/>
    <property type="match status" value="1"/>
</dbReference>
<dbReference type="STRING" id="375574.GCA_001418035_00369"/>
<evidence type="ECO:0000256" key="2">
    <source>
        <dbReference type="ARBA" id="ARBA00009077"/>
    </source>
</evidence>
<dbReference type="GO" id="GO:0004123">
    <property type="term" value="F:cystathionine gamma-lyase activity"/>
    <property type="evidence" value="ECO:0007669"/>
    <property type="project" value="TreeGrafter"/>
</dbReference>
<dbReference type="GO" id="GO:0005737">
    <property type="term" value="C:cytoplasm"/>
    <property type="evidence" value="ECO:0007669"/>
    <property type="project" value="TreeGrafter"/>
</dbReference>
<dbReference type="Proteomes" id="UP000243535">
    <property type="component" value="Unassembled WGS sequence"/>
</dbReference>
<sequence>MKFATRAIHGGYDPHGHNRSVMPPLYQTSVFAHDHVGEALPYSYARTGTPTRAALEACLAGIENARYGLAFSSGMAAIDAVMRATLKPGDEVIAVADLYGGAYRLLTRVLAPAGITVRFADLSDPGALPGLLGAQTRLLWLESPTNPLLGIVDIAALSAAAQARGIPVAVDNTFATPYLQNPIDLGADIVVHSATKYLGGHSDVLLGLVAVSNEALYREIRFIQNASGAVPGPQDCALVLRGIKTLHLRMERHCDNAERVAAFLCGHPAVAQVFFPGLPQHPGHALAARQMRRFGGIVSIYLADDSRAAASRVAERLQLFALAESLGGVESLVNHSATMSHGSLPAEEKLRLGIREGLLRLSIGVEDIDDILADLAQALQP</sequence>
<dbReference type="InterPro" id="IPR015424">
    <property type="entry name" value="PyrdxlP-dep_Trfase"/>
</dbReference>
<dbReference type="GO" id="GO:0019343">
    <property type="term" value="P:cysteine biosynthetic process via cystathionine"/>
    <property type="evidence" value="ECO:0007669"/>
    <property type="project" value="TreeGrafter"/>
</dbReference>
<evidence type="ECO:0000256" key="4">
    <source>
        <dbReference type="PIRSR" id="PIRSR001434-2"/>
    </source>
</evidence>
<proteinExistence type="inferred from homology"/>
<gene>
    <name evidence="6" type="ORF">Ga0061063_0570</name>
</gene>
<name>A0A0K6GT91_9NEIS</name>
<dbReference type="PIRSF" id="PIRSF001434">
    <property type="entry name" value="CGS"/>
    <property type="match status" value="1"/>
</dbReference>
<keyword evidence="6" id="KW-0456">Lyase</keyword>
<dbReference type="Pfam" id="PF01053">
    <property type="entry name" value="Cys_Met_Meta_PP"/>
    <property type="match status" value="1"/>
</dbReference>
<dbReference type="InterPro" id="IPR000277">
    <property type="entry name" value="Cys/Met-Metab_PyrdxlP-dep_enz"/>
</dbReference>
<organism evidence="6 7">
    <name type="scientific">Gulbenkiania indica</name>
    <dbReference type="NCBI Taxonomy" id="375574"/>
    <lineage>
        <taxon>Bacteria</taxon>
        <taxon>Pseudomonadati</taxon>
        <taxon>Pseudomonadota</taxon>
        <taxon>Betaproteobacteria</taxon>
        <taxon>Neisseriales</taxon>
        <taxon>Chromobacteriaceae</taxon>
        <taxon>Gulbenkiania</taxon>
    </lineage>
</organism>
<dbReference type="PROSITE" id="PS00868">
    <property type="entry name" value="CYS_MET_METAB_PP"/>
    <property type="match status" value="1"/>
</dbReference>
<dbReference type="GO" id="GO:0030170">
    <property type="term" value="F:pyridoxal phosphate binding"/>
    <property type="evidence" value="ECO:0007669"/>
    <property type="project" value="InterPro"/>
</dbReference>
<dbReference type="Gene3D" id="3.90.1150.10">
    <property type="entry name" value="Aspartate Aminotransferase, domain 1"/>
    <property type="match status" value="1"/>
</dbReference>
<dbReference type="PANTHER" id="PTHR11808">
    <property type="entry name" value="TRANS-SULFURATION ENZYME FAMILY MEMBER"/>
    <property type="match status" value="1"/>
</dbReference>
<dbReference type="EMBL" id="CYHA01000001">
    <property type="protein sequence ID" value="CUA81726.1"/>
    <property type="molecule type" value="Genomic_DNA"/>
</dbReference>
<evidence type="ECO:0000256" key="5">
    <source>
        <dbReference type="RuleBase" id="RU362118"/>
    </source>
</evidence>
<dbReference type="FunFam" id="3.40.640.10:FF:000009">
    <property type="entry name" value="Cystathionine gamma-synthase homolog"/>
    <property type="match status" value="1"/>
</dbReference>
<dbReference type="GO" id="GO:0019346">
    <property type="term" value="P:transsulfuration"/>
    <property type="evidence" value="ECO:0007669"/>
    <property type="project" value="InterPro"/>
</dbReference>
<reference evidence="7" key="1">
    <citation type="submission" date="2015-08" db="EMBL/GenBank/DDBJ databases">
        <authorList>
            <person name="Varghese N."/>
        </authorList>
    </citation>
    <scope>NUCLEOTIDE SEQUENCE [LARGE SCALE GENOMIC DNA]</scope>
    <source>
        <strain evidence="7">DSM 17901</strain>
    </source>
</reference>
<protein>
    <submittedName>
        <fullName evidence="6">Cystathionine beta-lyase/cystathionine gamma-synthase</fullName>
    </submittedName>
</protein>